<dbReference type="PANTHER" id="PTHR38772:SF1">
    <property type="entry name" value="NUCLEOID-ASSOCIATED PROTEIN YEJK"/>
    <property type="match status" value="1"/>
</dbReference>
<evidence type="ECO:0000313" key="5">
    <source>
        <dbReference type="Proteomes" id="UP001607151"/>
    </source>
</evidence>
<reference evidence="4 5" key="1">
    <citation type="submission" date="2024-10" db="EMBL/GenBank/DDBJ databases">
        <authorList>
            <person name="Yibar A."/>
            <person name="Saticioglu I.B."/>
            <person name="Duman M."/>
            <person name="Ajmi N."/>
            <person name="Gurler F."/>
            <person name="Ay H."/>
            <person name="Onuk E."/>
            <person name="Guler S."/>
            <person name="Romalde J.L."/>
        </authorList>
    </citation>
    <scope>NUCLEOTIDE SEQUENCE [LARGE SCALE GENOMIC DNA]</scope>
    <source>
        <strain evidence="4 5">14-MA-B</strain>
    </source>
</reference>
<proteinExistence type="inferred from homology"/>
<comment type="subcellular location">
    <subcellularLocation>
        <location evidence="1">Cytoplasm</location>
        <location evidence="1">Nucleoid</location>
    </subcellularLocation>
</comment>
<comment type="similarity">
    <text evidence="2">Belongs to the YejK family.</text>
</comment>
<dbReference type="InterPro" id="IPR007358">
    <property type="entry name" value="Nucleoid_associated_NdpA"/>
</dbReference>
<accession>A0ABW7J1Q5</accession>
<keyword evidence="3" id="KW-0963">Cytoplasm</keyword>
<evidence type="ECO:0000256" key="1">
    <source>
        <dbReference type="ARBA" id="ARBA00004453"/>
    </source>
</evidence>
<evidence type="ECO:0000256" key="2">
    <source>
        <dbReference type="ARBA" id="ARBA00009035"/>
    </source>
</evidence>
<name>A0ABW7J1Q5_9VIBR</name>
<dbReference type="RefSeq" id="WP_394608721.1">
    <property type="nucleotide sequence ID" value="NZ_JBIHSN010000003.1"/>
</dbReference>
<dbReference type="Proteomes" id="UP001607151">
    <property type="component" value="Unassembled WGS sequence"/>
</dbReference>
<dbReference type="EMBL" id="JBIHSN010000003">
    <property type="protein sequence ID" value="MFH0267210.1"/>
    <property type="molecule type" value="Genomic_DNA"/>
</dbReference>
<dbReference type="PANTHER" id="PTHR38772">
    <property type="match status" value="1"/>
</dbReference>
<protein>
    <submittedName>
        <fullName evidence="4">Nucleoid-associated protein</fullName>
    </submittedName>
</protein>
<gene>
    <name evidence="4" type="ORF">ACGRQ9_17330</name>
</gene>
<evidence type="ECO:0000256" key="3">
    <source>
        <dbReference type="ARBA" id="ARBA00022490"/>
    </source>
</evidence>
<comment type="caution">
    <text evidence="4">The sequence shown here is derived from an EMBL/GenBank/DDBJ whole genome shotgun (WGS) entry which is preliminary data.</text>
</comment>
<organism evidence="4 5">
    <name type="scientific">Vibrio rumoiensis</name>
    <dbReference type="NCBI Taxonomy" id="76258"/>
    <lineage>
        <taxon>Bacteria</taxon>
        <taxon>Pseudomonadati</taxon>
        <taxon>Pseudomonadota</taxon>
        <taxon>Gammaproteobacteria</taxon>
        <taxon>Vibrionales</taxon>
        <taxon>Vibrionaceae</taxon>
        <taxon>Vibrio</taxon>
    </lineage>
</organism>
<evidence type="ECO:0000313" key="4">
    <source>
        <dbReference type="EMBL" id="MFH0267210.1"/>
    </source>
</evidence>
<keyword evidence="5" id="KW-1185">Reference proteome</keyword>
<dbReference type="Pfam" id="PF04245">
    <property type="entry name" value="NA37"/>
    <property type="match status" value="1"/>
</dbReference>
<sequence length="344" mass="38793">MAINHVILHEVRRKKDGEHATKNLRKTENNVKGLGAELTDQLMELFSMASLNIGEFGLNNNPDLDPAFEQKLNQFYDQNKLQCCDFVTMTREMAIMYQDIINDPKQNLSSVKGGILVFYEYSHRNDIYLGVAIVDRIKGINADDTSLDLSDSTIIELNRLHLGASINLSKWKEEDNTRYIRFKTGRVVEVRDYFERFIGCQRDKKAAIKETKALKSAIQAYGKEQSLDDDDIALKVQSAHAFITRQQKNGKDVLLSSIANSVFPDSPEGFLALAKSDDYEIGEQIAINATELKRYVRLGGRTQAMSISFDMDLLDEVVHFDEGSGKLTFDEIPPSLAAAILAER</sequence>